<evidence type="ECO:0000256" key="5">
    <source>
        <dbReference type="ARBA" id="ARBA00022833"/>
    </source>
</evidence>
<evidence type="ECO:0000256" key="6">
    <source>
        <dbReference type="ARBA" id="ARBA00023015"/>
    </source>
</evidence>
<evidence type="ECO:0000256" key="10">
    <source>
        <dbReference type="PROSITE-ProRule" id="PRU00042"/>
    </source>
</evidence>
<dbReference type="InterPro" id="IPR013087">
    <property type="entry name" value="Znf_C2H2_type"/>
</dbReference>
<gene>
    <name evidence="12" type="ORF">AB205_0080240</name>
</gene>
<dbReference type="FunFam" id="3.30.160.60:FF:000506">
    <property type="entry name" value="Zinc finger protein 23"/>
    <property type="match status" value="1"/>
</dbReference>
<comment type="subcellular location">
    <subcellularLocation>
        <location evidence="1">Nucleus</location>
    </subcellularLocation>
</comment>
<evidence type="ECO:0000256" key="9">
    <source>
        <dbReference type="ARBA" id="ARBA00023242"/>
    </source>
</evidence>
<reference evidence="13" key="1">
    <citation type="journal article" date="2017" name="Nat. Commun.">
        <title>The North American bullfrog draft genome provides insight into hormonal regulation of long noncoding RNA.</title>
        <authorList>
            <person name="Hammond S.A."/>
            <person name="Warren R.L."/>
            <person name="Vandervalk B.P."/>
            <person name="Kucuk E."/>
            <person name="Khan H."/>
            <person name="Gibb E.A."/>
            <person name="Pandoh P."/>
            <person name="Kirk H."/>
            <person name="Zhao Y."/>
            <person name="Jones M."/>
            <person name="Mungall A.J."/>
            <person name="Coope R."/>
            <person name="Pleasance S."/>
            <person name="Moore R.A."/>
            <person name="Holt R.A."/>
            <person name="Round J.M."/>
            <person name="Ohora S."/>
            <person name="Walle B.V."/>
            <person name="Veldhoen N."/>
            <person name="Helbing C.C."/>
            <person name="Birol I."/>
        </authorList>
    </citation>
    <scope>NUCLEOTIDE SEQUENCE [LARGE SCALE GENOMIC DNA]</scope>
</reference>
<keyword evidence="6" id="KW-0805">Transcription regulation</keyword>
<accession>A0A2G9RVP2</accession>
<keyword evidence="8" id="KW-0804">Transcription</keyword>
<sequence length="137" mass="15406">MKSDGMNHTLEVNPITRNFHHTPYHLERLIDPSNPNESSDQSNMVTPDIQLRSHTAEGTIDPSNSSYGDHMGEISLSNLLNGNIELDIHEKSNTAERPYKCSECGKCFLQHGHLLRHKRIHTGECPFSCSECGKCFS</sequence>
<keyword evidence="7" id="KW-0238">DNA-binding</keyword>
<proteinExistence type="predicted"/>
<dbReference type="InterPro" id="IPR036236">
    <property type="entry name" value="Znf_C2H2_sf"/>
</dbReference>
<keyword evidence="3" id="KW-0677">Repeat</keyword>
<protein>
    <recommendedName>
        <fullName evidence="11">C2H2-type domain-containing protein</fullName>
    </recommendedName>
</protein>
<keyword evidence="13" id="KW-1185">Reference proteome</keyword>
<keyword evidence="4 10" id="KW-0863">Zinc-finger</keyword>
<evidence type="ECO:0000256" key="1">
    <source>
        <dbReference type="ARBA" id="ARBA00004123"/>
    </source>
</evidence>
<dbReference type="GO" id="GO:0008270">
    <property type="term" value="F:zinc ion binding"/>
    <property type="evidence" value="ECO:0007669"/>
    <property type="project" value="UniProtKB-KW"/>
</dbReference>
<evidence type="ECO:0000256" key="8">
    <source>
        <dbReference type="ARBA" id="ARBA00023163"/>
    </source>
</evidence>
<evidence type="ECO:0000256" key="7">
    <source>
        <dbReference type="ARBA" id="ARBA00023125"/>
    </source>
</evidence>
<dbReference type="GO" id="GO:0001817">
    <property type="term" value="P:regulation of cytokine production"/>
    <property type="evidence" value="ECO:0007669"/>
    <property type="project" value="TreeGrafter"/>
</dbReference>
<evidence type="ECO:0000259" key="11">
    <source>
        <dbReference type="PROSITE" id="PS50157"/>
    </source>
</evidence>
<dbReference type="PROSITE" id="PS50157">
    <property type="entry name" value="ZINC_FINGER_C2H2_2"/>
    <property type="match status" value="1"/>
</dbReference>
<dbReference type="AlphaFoldDB" id="A0A2G9RVP2"/>
<keyword evidence="5" id="KW-0862">Zinc</keyword>
<dbReference type="PROSITE" id="PS00028">
    <property type="entry name" value="ZINC_FINGER_C2H2_1"/>
    <property type="match status" value="1"/>
</dbReference>
<evidence type="ECO:0000256" key="4">
    <source>
        <dbReference type="ARBA" id="ARBA00022771"/>
    </source>
</evidence>
<evidence type="ECO:0000313" key="13">
    <source>
        <dbReference type="Proteomes" id="UP000228934"/>
    </source>
</evidence>
<dbReference type="GO" id="GO:0005654">
    <property type="term" value="C:nucleoplasm"/>
    <property type="evidence" value="ECO:0007669"/>
    <property type="project" value="TreeGrafter"/>
</dbReference>
<name>A0A2G9RVP2_AQUCT</name>
<dbReference type="OrthoDB" id="9893417at2759"/>
<keyword evidence="9" id="KW-0539">Nucleus</keyword>
<dbReference type="SMART" id="SM00355">
    <property type="entry name" value="ZnF_C2H2"/>
    <property type="match status" value="1"/>
</dbReference>
<evidence type="ECO:0000256" key="3">
    <source>
        <dbReference type="ARBA" id="ARBA00022737"/>
    </source>
</evidence>
<dbReference type="GO" id="GO:0000978">
    <property type="term" value="F:RNA polymerase II cis-regulatory region sequence-specific DNA binding"/>
    <property type="evidence" value="ECO:0007669"/>
    <property type="project" value="TreeGrafter"/>
</dbReference>
<dbReference type="PANTHER" id="PTHR24399:SF76">
    <property type="entry name" value="GASTRULA ZINC FINGER PROTEIN XLCGF46.1 ISOFORM X1"/>
    <property type="match status" value="1"/>
</dbReference>
<dbReference type="PANTHER" id="PTHR24399">
    <property type="entry name" value="ZINC FINGER AND BTB DOMAIN-CONTAINING"/>
    <property type="match status" value="1"/>
</dbReference>
<feature type="non-terminal residue" evidence="12">
    <location>
        <position position="137"/>
    </location>
</feature>
<feature type="domain" description="C2H2-type" evidence="11">
    <location>
        <begin position="99"/>
        <end position="126"/>
    </location>
</feature>
<dbReference type="GO" id="GO:0001227">
    <property type="term" value="F:DNA-binding transcription repressor activity, RNA polymerase II-specific"/>
    <property type="evidence" value="ECO:0007669"/>
    <property type="project" value="TreeGrafter"/>
</dbReference>
<evidence type="ECO:0000313" key="12">
    <source>
        <dbReference type="EMBL" id="PIO31922.1"/>
    </source>
</evidence>
<dbReference type="Proteomes" id="UP000228934">
    <property type="component" value="Unassembled WGS sequence"/>
</dbReference>
<organism evidence="12 13">
    <name type="scientific">Aquarana catesbeiana</name>
    <name type="common">American bullfrog</name>
    <name type="synonym">Rana catesbeiana</name>
    <dbReference type="NCBI Taxonomy" id="8400"/>
    <lineage>
        <taxon>Eukaryota</taxon>
        <taxon>Metazoa</taxon>
        <taxon>Chordata</taxon>
        <taxon>Craniata</taxon>
        <taxon>Vertebrata</taxon>
        <taxon>Euteleostomi</taxon>
        <taxon>Amphibia</taxon>
        <taxon>Batrachia</taxon>
        <taxon>Anura</taxon>
        <taxon>Neobatrachia</taxon>
        <taxon>Ranoidea</taxon>
        <taxon>Ranidae</taxon>
        <taxon>Aquarana</taxon>
    </lineage>
</organism>
<evidence type="ECO:0000256" key="2">
    <source>
        <dbReference type="ARBA" id="ARBA00022723"/>
    </source>
</evidence>
<dbReference type="EMBL" id="KV930905">
    <property type="protein sequence ID" value="PIO31922.1"/>
    <property type="molecule type" value="Genomic_DNA"/>
</dbReference>
<dbReference type="GO" id="GO:0002682">
    <property type="term" value="P:regulation of immune system process"/>
    <property type="evidence" value="ECO:0007669"/>
    <property type="project" value="TreeGrafter"/>
</dbReference>
<keyword evidence="2" id="KW-0479">Metal-binding</keyword>
<dbReference type="Gene3D" id="3.30.160.60">
    <property type="entry name" value="Classic Zinc Finger"/>
    <property type="match status" value="2"/>
</dbReference>
<dbReference type="SUPFAM" id="SSF57667">
    <property type="entry name" value="beta-beta-alpha zinc fingers"/>
    <property type="match status" value="1"/>
</dbReference>